<dbReference type="OrthoDB" id="9788481at2"/>
<dbReference type="EMBL" id="FOGL01000002">
    <property type="protein sequence ID" value="SER25777.1"/>
    <property type="molecule type" value="Genomic_DNA"/>
</dbReference>
<dbReference type="Gene3D" id="3.40.50.300">
    <property type="entry name" value="P-loop containing nucleotide triphosphate hydrolases"/>
    <property type="match status" value="1"/>
</dbReference>
<evidence type="ECO:0000313" key="2">
    <source>
        <dbReference type="Proteomes" id="UP000199687"/>
    </source>
</evidence>
<dbReference type="Proteomes" id="UP000199687">
    <property type="component" value="Unassembled WGS sequence"/>
</dbReference>
<protein>
    <submittedName>
        <fullName evidence="1">AAA domain-containing protein</fullName>
    </submittedName>
</protein>
<accession>A0A1H9MQM6</accession>
<gene>
    <name evidence="1" type="ORF">SAMN04487944_102103</name>
</gene>
<reference evidence="1 2" key="1">
    <citation type="submission" date="2016-10" db="EMBL/GenBank/DDBJ databases">
        <authorList>
            <person name="de Groot N.N."/>
        </authorList>
    </citation>
    <scope>NUCLEOTIDE SEQUENCE [LARGE SCALE GENOMIC DNA]</scope>
    <source>
        <strain evidence="1 2">CGMCC 1.7727</strain>
    </source>
</reference>
<keyword evidence="2" id="KW-1185">Reference proteome</keyword>
<dbReference type="AlphaFoldDB" id="A0A1H9MQM6"/>
<dbReference type="InterPro" id="IPR027417">
    <property type="entry name" value="P-loop_NTPase"/>
</dbReference>
<evidence type="ECO:0000313" key="1">
    <source>
        <dbReference type="EMBL" id="SER25777.1"/>
    </source>
</evidence>
<name>A0A1H9MQM6_9BACI</name>
<proteinExistence type="predicted"/>
<organism evidence="1 2">
    <name type="scientific">Gracilibacillus ureilyticus</name>
    <dbReference type="NCBI Taxonomy" id="531814"/>
    <lineage>
        <taxon>Bacteria</taxon>
        <taxon>Bacillati</taxon>
        <taxon>Bacillota</taxon>
        <taxon>Bacilli</taxon>
        <taxon>Bacillales</taxon>
        <taxon>Bacillaceae</taxon>
        <taxon>Gracilibacillus</taxon>
    </lineage>
</organism>
<sequence>MILLIGGPSSAGKTNMAQKLLERYHIPYLSLDHLKMGIYRSNRNCGYTPLDSEEKIAEKLWPIVKEMIKTMIENEQNQIIEGCYLLPELVEELMLEYPDDILPVYLIFVEDYIFTHFDSHILTYRSVIENRGEEEDRPVSYFIHEHNKLKEKCIAYQSYYVEIKNNYEAEIEAVYEYIEGNLSNRDLTQVFYKNRRM</sequence>
<dbReference type="SUPFAM" id="SSF52540">
    <property type="entry name" value="P-loop containing nucleoside triphosphate hydrolases"/>
    <property type="match status" value="1"/>
</dbReference>
<dbReference type="RefSeq" id="WP_089739092.1">
    <property type="nucleotide sequence ID" value="NZ_FOGL01000002.1"/>
</dbReference>
<dbReference type="STRING" id="531814.SAMN04487944_102103"/>